<dbReference type="PANTHER" id="PTHR46195">
    <property type="entry name" value="HEAVY METAL-ASSOCIATED ISOPRENYLATED PLANT PROTEIN 7"/>
    <property type="match status" value="1"/>
</dbReference>
<dbReference type="Pfam" id="PF00403">
    <property type="entry name" value="HMA"/>
    <property type="match status" value="1"/>
</dbReference>
<proteinExistence type="inferred from homology"/>
<reference evidence="8" key="1">
    <citation type="submission" date="2022-06" db="EMBL/GenBank/DDBJ databases">
        <title>Uncovering the hologenomic basis of an extraordinary plant invasion.</title>
        <authorList>
            <person name="Bieker V.C."/>
            <person name="Martin M.D."/>
            <person name="Gilbert T."/>
            <person name="Hodgins K."/>
            <person name="Battlay P."/>
            <person name="Petersen B."/>
            <person name="Wilson J."/>
        </authorList>
    </citation>
    <scope>NUCLEOTIDE SEQUENCE</scope>
    <source>
        <strain evidence="8">AA19_3_7</strain>
        <tissue evidence="8">Leaf</tissue>
    </source>
</reference>
<evidence type="ECO:0000313" key="9">
    <source>
        <dbReference type="Proteomes" id="UP001206925"/>
    </source>
</evidence>
<dbReference type="InterPro" id="IPR006121">
    <property type="entry name" value="HMA_dom"/>
</dbReference>
<evidence type="ECO:0000313" key="8">
    <source>
        <dbReference type="EMBL" id="KAI7754521.1"/>
    </source>
</evidence>
<sequence>MNGANFRIELHKEIDARNAKCLLNEMSHKENIEKPLRHRNLCITPFLSKFSTSSFTWQGLSQKNNAFSNVYVMSLEETSTEMVGEKSCSIRFLNKEGPEWMKFPASIVLPFGVFEKIKGDLSKLNTIQETVLQMKAPRRMAPKVTEVVLKMHLHCEGCAKDVKHCIHKMEGVQTVNPDMEISFVTVKGAFDPKNLVAYISKRLGRHAEIVNSKNTNKKKKDGEQKEEYEKGEKKDKDKDKNPSSPYPNVPP</sequence>
<dbReference type="SUPFAM" id="SSF55008">
    <property type="entry name" value="HMA, heavy metal-associated domain"/>
    <property type="match status" value="1"/>
</dbReference>
<protein>
    <recommendedName>
        <fullName evidence="7">HMA domain-containing protein</fullName>
    </recommendedName>
</protein>
<evidence type="ECO:0000256" key="2">
    <source>
        <dbReference type="ARBA" id="ARBA00022481"/>
    </source>
</evidence>
<evidence type="ECO:0000256" key="6">
    <source>
        <dbReference type="SAM" id="MobiDB-lite"/>
    </source>
</evidence>
<comment type="caution">
    <text evidence="8">The sequence shown here is derived from an EMBL/GenBank/DDBJ whole genome shotgun (WGS) entry which is preliminary data.</text>
</comment>
<dbReference type="GO" id="GO:0009626">
    <property type="term" value="P:plant-type hypersensitive response"/>
    <property type="evidence" value="ECO:0007669"/>
    <property type="project" value="UniProtKB-KW"/>
</dbReference>
<keyword evidence="4" id="KW-0449">Lipoprotein</keyword>
<keyword evidence="2" id="KW-0488">Methylation</keyword>
<dbReference type="Gene3D" id="3.30.70.100">
    <property type="match status" value="1"/>
</dbReference>
<evidence type="ECO:0000256" key="5">
    <source>
        <dbReference type="ARBA" id="ARBA00024045"/>
    </source>
</evidence>
<dbReference type="AlphaFoldDB" id="A0AAD5D9D1"/>
<evidence type="ECO:0000259" key="7">
    <source>
        <dbReference type="PROSITE" id="PS50846"/>
    </source>
</evidence>
<keyword evidence="3" id="KW-0479">Metal-binding</keyword>
<dbReference type="Proteomes" id="UP001206925">
    <property type="component" value="Unassembled WGS sequence"/>
</dbReference>
<name>A0AAD5D9D1_AMBAR</name>
<dbReference type="GO" id="GO:0016020">
    <property type="term" value="C:membrane"/>
    <property type="evidence" value="ECO:0007669"/>
    <property type="project" value="UniProtKB-SubCell"/>
</dbReference>
<keyword evidence="4" id="KW-0636">Prenylation</keyword>
<feature type="domain" description="HMA" evidence="7">
    <location>
        <begin position="144"/>
        <end position="208"/>
    </location>
</feature>
<dbReference type="PROSITE" id="PS50846">
    <property type="entry name" value="HMA_2"/>
    <property type="match status" value="1"/>
</dbReference>
<organism evidence="8 9">
    <name type="scientific">Ambrosia artemisiifolia</name>
    <name type="common">Common ragweed</name>
    <dbReference type="NCBI Taxonomy" id="4212"/>
    <lineage>
        <taxon>Eukaryota</taxon>
        <taxon>Viridiplantae</taxon>
        <taxon>Streptophyta</taxon>
        <taxon>Embryophyta</taxon>
        <taxon>Tracheophyta</taxon>
        <taxon>Spermatophyta</taxon>
        <taxon>Magnoliopsida</taxon>
        <taxon>eudicotyledons</taxon>
        <taxon>Gunneridae</taxon>
        <taxon>Pentapetalae</taxon>
        <taxon>asterids</taxon>
        <taxon>campanulids</taxon>
        <taxon>Asterales</taxon>
        <taxon>Asteraceae</taxon>
        <taxon>Asteroideae</taxon>
        <taxon>Heliantheae alliance</taxon>
        <taxon>Heliantheae</taxon>
        <taxon>Ambrosia</taxon>
    </lineage>
</organism>
<dbReference type="InterPro" id="IPR036163">
    <property type="entry name" value="HMA_dom_sf"/>
</dbReference>
<keyword evidence="9" id="KW-1185">Reference proteome</keyword>
<dbReference type="InterPro" id="IPR044577">
    <property type="entry name" value="HIPP4/7/8/17/18/19"/>
</dbReference>
<dbReference type="EMBL" id="JAMZMK010003076">
    <property type="protein sequence ID" value="KAI7754521.1"/>
    <property type="molecule type" value="Genomic_DNA"/>
</dbReference>
<dbReference type="GO" id="GO:0046872">
    <property type="term" value="F:metal ion binding"/>
    <property type="evidence" value="ECO:0007669"/>
    <property type="project" value="UniProtKB-KW"/>
</dbReference>
<feature type="non-terminal residue" evidence="8">
    <location>
        <position position="1"/>
    </location>
</feature>
<dbReference type="CDD" id="cd00371">
    <property type="entry name" value="HMA"/>
    <property type="match status" value="1"/>
</dbReference>
<comment type="similarity">
    <text evidence="5">Belongs to the HIPP family.</text>
</comment>
<gene>
    <name evidence="8" type="ORF">M8C21_028891</name>
</gene>
<comment type="subcellular location">
    <subcellularLocation>
        <location evidence="1">Membrane</location>
        <topology evidence="1">Peripheral membrane protein</topology>
    </subcellularLocation>
</comment>
<evidence type="ECO:0000256" key="4">
    <source>
        <dbReference type="ARBA" id="ARBA00023289"/>
    </source>
</evidence>
<accession>A0AAD5D9D1</accession>
<feature type="compositionally biased region" description="Basic and acidic residues" evidence="6">
    <location>
        <begin position="220"/>
        <end position="241"/>
    </location>
</feature>
<dbReference type="PANTHER" id="PTHR46195:SF3">
    <property type="entry name" value="HEAVY METAL-ASSOCIATED ISOPRENYLATED PLANT PROTEIN 3-LIKE"/>
    <property type="match status" value="1"/>
</dbReference>
<feature type="region of interest" description="Disordered" evidence="6">
    <location>
        <begin position="210"/>
        <end position="251"/>
    </location>
</feature>
<evidence type="ECO:0000256" key="3">
    <source>
        <dbReference type="ARBA" id="ARBA00022723"/>
    </source>
</evidence>
<evidence type="ECO:0000256" key="1">
    <source>
        <dbReference type="ARBA" id="ARBA00004170"/>
    </source>
</evidence>